<accession>A0AA86Q8C6</accession>
<keyword evidence="4" id="KW-1185">Reference proteome</keyword>
<gene>
    <name evidence="3" type="ORF">HINF_LOCUS36304</name>
    <name evidence="2" type="ORF">HINF_LOCUS41795</name>
</gene>
<dbReference type="AlphaFoldDB" id="A0AA86Q8C6"/>
<evidence type="ECO:0000313" key="4">
    <source>
        <dbReference type="Proteomes" id="UP001642409"/>
    </source>
</evidence>
<evidence type="ECO:0000313" key="3">
    <source>
        <dbReference type="EMBL" id="CAL6036216.1"/>
    </source>
</evidence>
<dbReference type="EMBL" id="CAXDID020000133">
    <property type="protein sequence ID" value="CAL6036216.1"/>
    <property type="molecule type" value="Genomic_DNA"/>
</dbReference>
<reference evidence="3 4" key="2">
    <citation type="submission" date="2024-07" db="EMBL/GenBank/DDBJ databases">
        <authorList>
            <person name="Akdeniz Z."/>
        </authorList>
    </citation>
    <scope>NUCLEOTIDE SEQUENCE [LARGE SCALE GENOMIC DNA]</scope>
</reference>
<sequence length="383" mass="45414">MQRTELQQRLAAQFQRRAINLVPQDVKDRIFPQLISQQDLDDAERVEIDIQKYATKKKVEPTTDQARQKLQRQMKLQEVDRVKSDIQTLSLRQKQLHRDIAKKQIIVDEQNDILTNRADEQLLFKMQNDSRKLQEVYELDSSVTFFNAKTQADLEAVIETPQTRFQLHHSRITELQKQAQDQLNYKIQKTKVEYFEVFKDFDLLTASTDTRMVQVAKLKEQVSRLKAENEAQDISCMNLEDKLNTQSIKLKELESKSVFKEKKQQVENIQYQKYEMPAQKSFLLTNIEERHAPVITMRDVHEKIQAAIQPNTDIIQFIFTLEIQLDNALVDYSQDRYQLKRIMRWKKLLEKIKNSILVEQRIIYAKDMQSLHMILSAQEMSKK</sequence>
<evidence type="ECO:0000313" key="2">
    <source>
        <dbReference type="EMBL" id="CAI9954150.1"/>
    </source>
</evidence>
<comment type="caution">
    <text evidence="2">The sequence shown here is derived from an EMBL/GenBank/DDBJ whole genome shotgun (WGS) entry which is preliminary data.</text>
</comment>
<dbReference type="Proteomes" id="UP001642409">
    <property type="component" value="Unassembled WGS sequence"/>
</dbReference>
<keyword evidence="1" id="KW-0175">Coiled coil</keyword>
<dbReference type="EMBL" id="CATOUU010000845">
    <property type="protein sequence ID" value="CAI9954150.1"/>
    <property type="molecule type" value="Genomic_DNA"/>
</dbReference>
<feature type="coiled-coil region" evidence="1">
    <location>
        <begin position="215"/>
        <end position="256"/>
    </location>
</feature>
<protein>
    <submittedName>
        <fullName evidence="3">Hypothetical_protein</fullName>
    </submittedName>
</protein>
<reference evidence="2" key="1">
    <citation type="submission" date="2023-06" db="EMBL/GenBank/DDBJ databases">
        <authorList>
            <person name="Kurt Z."/>
        </authorList>
    </citation>
    <scope>NUCLEOTIDE SEQUENCE</scope>
</reference>
<proteinExistence type="predicted"/>
<evidence type="ECO:0000256" key="1">
    <source>
        <dbReference type="SAM" id="Coils"/>
    </source>
</evidence>
<name>A0AA86Q8C6_9EUKA</name>
<organism evidence="2">
    <name type="scientific">Hexamita inflata</name>
    <dbReference type="NCBI Taxonomy" id="28002"/>
    <lineage>
        <taxon>Eukaryota</taxon>
        <taxon>Metamonada</taxon>
        <taxon>Diplomonadida</taxon>
        <taxon>Hexamitidae</taxon>
        <taxon>Hexamitinae</taxon>
        <taxon>Hexamita</taxon>
    </lineage>
</organism>